<keyword evidence="1" id="KW-0175">Coiled coil</keyword>
<reference evidence="2 3" key="1">
    <citation type="submission" date="2014-04" db="EMBL/GenBank/DDBJ databases">
        <title>Comparative Genomics of Cryptosporidium Species.</title>
        <authorList>
            <person name="Silva J.C."/>
            <person name="Su Q."/>
            <person name="Chalmers R."/>
            <person name="Chibucos M.C."/>
            <person name="Elwin K."/>
            <person name="Godinez A."/>
            <person name="Guo F."/>
            <person name="Huynh K."/>
            <person name="Orvis J."/>
            <person name="Ott S."/>
            <person name="Sadzewicz L."/>
            <person name="Sengamalay N."/>
            <person name="Shetty A."/>
            <person name="Sun M."/>
            <person name="Tallon L."/>
            <person name="Xiao L."/>
            <person name="Zhang H."/>
            <person name="Fraser C.M."/>
            <person name="Zhu G."/>
            <person name="Kissinger J."/>
            <person name="Widmer G."/>
        </authorList>
    </citation>
    <scope>NUCLEOTIDE SEQUENCE [LARGE SCALE GENOMIC DNA]</scope>
    <source>
        <strain evidence="2 3">UKMEL1</strain>
    </source>
</reference>
<accession>A0A2P4Z4K2</accession>
<evidence type="ECO:0000313" key="3">
    <source>
        <dbReference type="Proteomes" id="UP000236928"/>
    </source>
</evidence>
<evidence type="ECO:0000313" key="2">
    <source>
        <dbReference type="EMBL" id="POM84930.1"/>
    </source>
</evidence>
<dbReference type="EMBL" id="JIBK01000048">
    <property type="protein sequence ID" value="POM84930.1"/>
    <property type="molecule type" value="Genomic_DNA"/>
</dbReference>
<feature type="coiled-coil region" evidence="1">
    <location>
        <begin position="50"/>
        <end position="81"/>
    </location>
</feature>
<dbReference type="Gene3D" id="1.20.5.2950">
    <property type="match status" value="1"/>
</dbReference>
<evidence type="ECO:0000256" key="1">
    <source>
        <dbReference type="SAM" id="Coils"/>
    </source>
</evidence>
<gene>
    <name evidence="2" type="ORF">CmeUKMEL1_14855</name>
</gene>
<dbReference type="Proteomes" id="UP000236928">
    <property type="component" value="Unassembled WGS sequence"/>
</dbReference>
<organism evidence="2 3">
    <name type="scientific">Cryptosporidium meleagridis</name>
    <dbReference type="NCBI Taxonomy" id="93969"/>
    <lineage>
        <taxon>Eukaryota</taxon>
        <taxon>Sar</taxon>
        <taxon>Alveolata</taxon>
        <taxon>Apicomplexa</taxon>
        <taxon>Conoidasida</taxon>
        <taxon>Coccidia</taxon>
        <taxon>Eucoccidiorida</taxon>
        <taxon>Eimeriorina</taxon>
        <taxon>Cryptosporidiidae</taxon>
        <taxon>Cryptosporidium</taxon>
    </lineage>
</organism>
<comment type="caution">
    <text evidence="2">The sequence shown here is derived from an EMBL/GenBank/DDBJ whole genome shotgun (WGS) entry which is preliminary data.</text>
</comment>
<dbReference type="OrthoDB" id="250802at2759"/>
<dbReference type="AlphaFoldDB" id="A0A2P4Z4K2"/>
<name>A0A2P4Z4K2_9CRYT</name>
<proteinExistence type="predicted"/>
<dbReference type="VEuPathDB" id="CryptoDB:CmeUKMEL1_14855"/>
<keyword evidence="3" id="KW-1185">Reference proteome</keyword>
<protein>
    <submittedName>
        <fullName evidence="2">Vacuolar (H+)-ATPase G subunit family protein</fullName>
    </submittedName>
</protein>
<sequence>MFNILICCTHDYSNDSSTEDKEEIIFEFDKEKSPQGKSKSETFQNSIGELKKAEIEALKILEKAKKNKKEYLLQAESAAVEIVKPYYELAKQEYKEIEDSLNKELHIKSLENVLEKQENPDDIEGIDLDERKKQTIEYIYSKISDVKLILENPKYVKSQLEKHKVSKVHQKRHSIRSRLLSWASKDYTEKEKESKKIQKQNKKEKTISFSVEEKNSSMSTIELDEDYSRINNLYGASRVVNSFNTIHLN</sequence>